<comment type="similarity">
    <text evidence="2">Belongs to the sulfatase family.</text>
</comment>
<dbReference type="PROSITE" id="PS00523">
    <property type="entry name" value="SULFATASE_1"/>
    <property type="match status" value="1"/>
</dbReference>
<feature type="compositionally biased region" description="Acidic residues" evidence="8">
    <location>
        <begin position="933"/>
        <end position="945"/>
    </location>
</feature>
<dbReference type="PANTHER" id="PTHR42693:SF53">
    <property type="entry name" value="ENDO-4-O-SULFATASE"/>
    <property type="match status" value="1"/>
</dbReference>
<dbReference type="InterPro" id="IPR017850">
    <property type="entry name" value="Alkaline_phosphatase_core_sf"/>
</dbReference>
<evidence type="ECO:0000256" key="5">
    <source>
        <dbReference type="ARBA" id="ARBA00022729"/>
    </source>
</evidence>
<dbReference type="Proteomes" id="UP000346198">
    <property type="component" value="Unassembled WGS sequence"/>
</dbReference>
<dbReference type="GO" id="GO:0004065">
    <property type="term" value="F:arylsulfatase activity"/>
    <property type="evidence" value="ECO:0007669"/>
    <property type="project" value="TreeGrafter"/>
</dbReference>
<organism evidence="11 12">
    <name type="scientific">Pontiella sulfatireligans</name>
    <dbReference type="NCBI Taxonomy" id="2750658"/>
    <lineage>
        <taxon>Bacteria</taxon>
        <taxon>Pseudomonadati</taxon>
        <taxon>Kiritimatiellota</taxon>
        <taxon>Kiritimatiellia</taxon>
        <taxon>Kiritimatiellales</taxon>
        <taxon>Pontiellaceae</taxon>
        <taxon>Pontiella</taxon>
    </lineage>
</organism>
<feature type="region of interest" description="Disordered" evidence="8">
    <location>
        <begin position="832"/>
        <end position="862"/>
    </location>
</feature>
<sequence length="1313" mass="140169">MRFFALRNIVILGLAIYGTLGTARAQALLSDDFDDGNPATASNGVNGGFVHADNGGGTGAVAESGGMITVSAETESNNSGIYSGTALNLSNETFFTVSFIIDGVDGFNNNGVFLGITEDNATFFRNVDNFGVVIGSSNYGDGSDDVFLVANDGSGSPAIQATLLEDIDTASLTDGFEVTFTVKDNETYSYAVSGISGTGLSIGRGELTNITYAGQFDDADHVVASIQTSGQPRNLVVDRIEVTPSTPFHHFRDDQFVDTDGDSYSDEAEQAFGTGTNNPSNFPDFTSAITKPNVVIIYADDMGFSDMSFYGRLFGTPSPASTPNMDALAAAGVTFTQGHSSNGVCTPSRYALLTGKYNWREFDGISGFYGKHPDMPHLPKASDVTIAEFLKTQGYDTAAFGKWHLGGRWYKPGTNTRILDNPSSSGGVDWTRRIEEHATDVGFDSFRGMGCVINYGPYVYMQDDRVVVWDETLDDGYDLPPTDFQNGGAAPWNGGFRPATTNDTFAWLKSEDINTTILGNRYSFRDGLGDPSFRQVDVGPIMVQDFEKYIGNRAATEDADPFFAYVALYSPHLPYATRPEFVGSCGIPGFDYGDFLVDVDDRIGRIVTAIDNAGFGPDTLVVFTSDNGTENGPMSDSLAYGRDSNGPFRGNKRDVWEGGTRVPFVVRWPGQAVPGMISNELIWQGDIFATIAAYLGADLPHATAPDGESFLNIIRGQQKPSPRRPYIVVSSKGDYRGLKTTEGWKLIDAVGGNSKGTSWDSSNEPIELVKGTNRGVPKQLFNLNADLGSDNNLIADLTNETDIRNALLALTGTDLLGEMDALRGALSTEVYSREPDNDADSMANSFENQYPGLDREDPRDGAVDFEPDGLSNLQEETFGCNPVDDDTDADGLKDGTEVLKLGTRPGNAHSDGDSLEDGDEVLCYGTDPLLADTDGDGVSDSDELDAFSNPRNSGQKPNSGVPVETAFDPSVVQVVGVAGTAGDPRAEGAWDSGADGPGAGTLYVRERKVDGNDLEWRSRLFVKFDLSGLSNNFQNARLRVHQVDRLNDRYSGNLELSRVTDAWDVGGSDYPLFENTGVADAFDFGNNEDFGTAIDASGFFSGTPGVAGTDDSGFDPAGRVSAIVGGWYNGTTTNHGLRIAFSGQSSIGAAFAALDDPATPGVNEKLQLLVATQTPGGGSFDSDGDKLADAFEMAQAGNLTTIDGALDDDGDGVVNAVEVALGSSMSDKGSRPKAYIEVSQGSSVEMGHLRAREGGAGYLVSYSTDLANWSPALESMLSVKEVVDQSNGYERVTYELLFDGHDHLFFNVTPVFP</sequence>
<dbReference type="RefSeq" id="WP_168432994.1">
    <property type="nucleotide sequence ID" value="NZ_CAAHFH010000001.1"/>
</dbReference>
<keyword evidence="6" id="KW-0378">Hydrolase</keyword>
<dbReference type="EMBL" id="CAAHFH010000001">
    <property type="protein sequence ID" value="VGO18845.1"/>
    <property type="molecule type" value="Genomic_DNA"/>
</dbReference>
<keyword evidence="7" id="KW-0106">Calcium</keyword>
<keyword evidence="3" id="KW-0964">Secreted</keyword>
<proteinExistence type="inferred from homology"/>
<reference evidence="11 12" key="1">
    <citation type="submission" date="2019-04" db="EMBL/GenBank/DDBJ databases">
        <authorList>
            <person name="Van Vliet M D."/>
        </authorList>
    </citation>
    <scope>NUCLEOTIDE SEQUENCE [LARGE SCALE GENOMIC DNA]</scope>
    <source>
        <strain evidence="11 12">F21</strain>
    </source>
</reference>
<dbReference type="Pfam" id="PF18884">
    <property type="entry name" value="TSP3_bac"/>
    <property type="match status" value="4"/>
</dbReference>
<feature type="compositionally biased region" description="Basic and acidic residues" evidence="8">
    <location>
        <begin position="853"/>
        <end position="862"/>
    </location>
</feature>
<gene>
    <name evidence="11" type="primary">atsA_98</name>
    <name evidence="11" type="ORF">SCARR_00898</name>
</gene>
<accession>A0A6C2UFC3</accession>
<feature type="compositionally biased region" description="Polar residues" evidence="8">
    <location>
        <begin position="949"/>
        <end position="958"/>
    </location>
</feature>
<feature type="chain" id="PRO_5028863721" evidence="9">
    <location>
        <begin position="26"/>
        <end position="1313"/>
    </location>
</feature>
<dbReference type="InterPro" id="IPR024607">
    <property type="entry name" value="Sulfatase_CS"/>
</dbReference>
<dbReference type="InterPro" id="IPR059100">
    <property type="entry name" value="TSP3_bac"/>
</dbReference>
<keyword evidence="12" id="KW-1185">Reference proteome</keyword>
<dbReference type="NCBIfam" id="NF033679">
    <property type="entry name" value="DNRLRE_dom"/>
    <property type="match status" value="1"/>
</dbReference>
<feature type="region of interest" description="Disordered" evidence="8">
    <location>
        <begin position="898"/>
        <end position="961"/>
    </location>
</feature>
<evidence type="ECO:0000256" key="3">
    <source>
        <dbReference type="ARBA" id="ARBA00022525"/>
    </source>
</evidence>
<evidence type="ECO:0000259" key="10">
    <source>
        <dbReference type="Pfam" id="PF00884"/>
    </source>
</evidence>
<name>A0A6C2UFC3_9BACT</name>
<dbReference type="Gene3D" id="3.40.720.10">
    <property type="entry name" value="Alkaline Phosphatase, subunit A"/>
    <property type="match status" value="2"/>
</dbReference>
<dbReference type="SUPFAM" id="SSF53649">
    <property type="entry name" value="Alkaline phosphatase-like"/>
    <property type="match status" value="1"/>
</dbReference>
<evidence type="ECO:0000256" key="7">
    <source>
        <dbReference type="ARBA" id="ARBA00022837"/>
    </source>
</evidence>
<evidence type="ECO:0000256" key="9">
    <source>
        <dbReference type="SAM" id="SignalP"/>
    </source>
</evidence>
<feature type="signal peptide" evidence="9">
    <location>
        <begin position="1"/>
        <end position="25"/>
    </location>
</feature>
<comment type="subcellular location">
    <subcellularLocation>
        <location evidence="1">Secreted</location>
    </subcellularLocation>
</comment>
<feature type="domain" description="Sulfatase N-terminal" evidence="10">
    <location>
        <begin position="292"/>
        <end position="696"/>
    </location>
</feature>
<evidence type="ECO:0000313" key="11">
    <source>
        <dbReference type="EMBL" id="VGO18845.1"/>
    </source>
</evidence>
<keyword evidence="5 9" id="KW-0732">Signal</keyword>
<dbReference type="InterPro" id="IPR050738">
    <property type="entry name" value="Sulfatase"/>
</dbReference>
<evidence type="ECO:0000256" key="8">
    <source>
        <dbReference type="SAM" id="MobiDB-lite"/>
    </source>
</evidence>
<evidence type="ECO:0000256" key="2">
    <source>
        <dbReference type="ARBA" id="ARBA00008779"/>
    </source>
</evidence>
<dbReference type="Gene3D" id="3.30.1120.10">
    <property type="match status" value="1"/>
</dbReference>
<dbReference type="PANTHER" id="PTHR42693">
    <property type="entry name" value="ARYLSULFATASE FAMILY MEMBER"/>
    <property type="match status" value="1"/>
</dbReference>
<evidence type="ECO:0000256" key="1">
    <source>
        <dbReference type="ARBA" id="ARBA00004613"/>
    </source>
</evidence>
<dbReference type="Pfam" id="PF00884">
    <property type="entry name" value="Sulfatase"/>
    <property type="match status" value="1"/>
</dbReference>
<evidence type="ECO:0000313" key="12">
    <source>
        <dbReference type="Proteomes" id="UP000346198"/>
    </source>
</evidence>
<evidence type="ECO:0000256" key="6">
    <source>
        <dbReference type="ARBA" id="ARBA00022801"/>
    </source>
</evidence>
<dbReference type="InterPro" id="IPR000917">
    <property type="entry name" value="Sulfatase_N"/>
</dbReference>
<dbReference type="GO" id="GO:0046872">
    <property type="term" value="F:metal ion binding"/>
    <property type="evidence" value="ECO:0007669"/>
    <property type="project" value="UniProtKB-KW"/>
</dbReference>
<keyword evidence="4" id="KW-0479">Metal-binding</keyword>
<protein>
    <submittedName>
        <fullName evidence="11">Arylsulfatase</fullName>
    </submittedName>
</protein>
<evidence type="ECO:0000256" key="4">
    <source>
        <dbReference type="ARBA" id="ARBA00022723"/>
    </source>
</evidence>